<dbReference type="PANTHER" id="PTHR47691:SF3">
    <property type="entry name" value="HTH-TYPE TRANSCRIPTIONAL REGULATOR RV0890C-RELATED"/>
    <property type="match status" value="1"/>
</dbReference>
<evidence type="ECO:0000259" key="1">
    <source>
        <dbReference type="PROSITE" id="PS50943"/>
    </source>
</evidence>
<feature type="domain" description="HTH cro/C1-type" evidence="1">
    <location>
        <begin position="18"/>
        <end position="73"/>
    </location>
</feature>
<name>A0ABN1ZN17_9ACTN</name>
<dbReference type="InterPro" id="IPR011990">
    <property type="entry name" value="TPR-like_helical_dom_sf"/>
</dbReference>
<dbReference type="InterPro" id="IPR019734">
    <property type="entry name" value="TPR_rpt"/>
</dbReference>
<dbReference type="InterPro" id="IPR010982">
    <property type="entry name" value="Lambda_DNA-bd_dom_sf"/>
</dbReference>
<sequence>MPSGLGIYGKDRMFGAQVRAHRQRRGMTQEELAARTGVSARSIRNLEAGRIDRPRASTVRLLADAFALRGDDRDRFFRSALDDAGQQPADEAPARGRPAPAQLPADVAGFVGRTNHLRQLTKLLDNADRSATVVISAVAGTAGVGKTALAVHWAHQTRDRFPDGQLYVNLRGYDPDQPARPDDVLARFLDTLGVTGPDIPADLDERTARYRTEIAGRRMLIVLDNAATVEQVRPLLPGTGPCMVLVTSRDSLAGLVAVHGAQRLTLDLLPPDDAVTLLRRLIGHRIDADPTAAATLAAQCALLPLALRVAAELAVARPTTPITELVDELADHQQRLDLLDADGDPRAAVTAVFSWSIRHLPPDAARTFRLLGLHPGPDFDAYSAAALTGAGLAPARHALERLARAHLVHPTGPGRYAMHDLLRAYAISLASAEDPETGRRAASTRLFDYYLATATAAARLLHPAGAQDQSGTPPPVAAAPDLTDPETAQRWLDAERPCLLAAVTHTAVHGLPTHAVRLSMALYEHLEGGHYIDALTIHGHARDAARQTGDVAGQAHTLLALGTTNLGLGRTDPAGEYLAQALTLFQRAGDQVGEARVVLNLGRVDDHRGRHQVATDHHERALILYRQLGDAIGEARVLTSLGNVEEHRGRYEVATNHHRQALTLFRQAGHTTGEAMSLMNLGVVEDFRGLYQAAAEHHGQALALFRQTGYPRGEAMALHNLGIAEMRRGRYQASAEHHEQELALCRQLAWPRGEAWALDGLGSVHTRLGRPDRAADLHQQALALFQKSGERDGETRALNGLAEAAIAAGRPTDALPHLTTVLRTAPRDQRARAHASLGHAHRALGDPALARHHYDHALALYTDLGSPHAADVRADLTALDGR</sequence>
<dbReference type="PROSITE" id="PS50943">
    <property type="entry name" value="HTH_CROC1"/>
    <property type="match status" value="1"/>
</dbReference>
<gene>
    <name evidence="2" type="ORF">GCM10009827_010420</name>
</gene>
<organism evidence="2 3">
    <name type="scientific">Dactylosporangium maewongense</name>
    <dbReference type="NCBI Taxonomy" id="634393"/>
    <lineage>
        <taxon>Bacteria</taxon>
        <taxon>Bacillati</taxon>
        <taxon>Actinomycetota</taxon>
        <taxon>Actinomycetes</taxon>
        <taxon>Micromonosporales</taxon>
        <taxon>Micromonosporaceae</taxon>
        <taxon>Dactylosporangium</taxon>
    </lineage>
</organism>
<dbReference type="Pfam" id="PF00931">
    <property type="entry name" value="NB-ARC"/>
    <property type="match status" value="1"/>
</dbReference>
<dbReference type="SUPFAM" id="SSF47413">
    <property type="entry name" value="lambda repressor-like DNA-binding domains"/>
    <property type="match status" value="1"/>
</dbReference>
<accession>A0ABN1ZN17</accession>
<evidence type="ECO:0000313" key="2">
    <source>
        <dbReference type="EMBL" id="GAA1501357.1"/>
    </source>
</evidence>
<proteinExistence type="predicted"/>
<dbReference type="Proteomes" id="UP001501470">
    <property type="component" value="Unassembled WGS sequence"/>
</dbReference>
<dbReference type="SUPFAM" id="SSF52540">
    <property type="entry name" value="P-loop containing nucleoside triphosphate hydrolases"/>
    <property type="match status" value="1"/>
</dbReference>
<dbReference type="Gene3D" id="1.25.40.10">
    <property type="entry name" value="Tetratricopeptide repeat domain"/>
    <property type="match status" value="3"/>
</dbReference>
<evidence type="ECO:0000313" key="3">
    <source>
        <dbReference type="Proteomes" id="UP001501470"/>
    </source>
</evidence>
<dbReference type="EMBL" id="BAAAQD010000001">
    <property type="protein sequence ID" value="GAA1501357.1"/>
    <property type="molecule type" value="Genomic_DNA"/>
</dbReference>
<dbReference type="InterPro" id="IPR002182">
    <property type="entry name" value="NB-ARC"/>
</dbReference>
<dbReference type="RefSeq" id="WP_344499998.1">
    <property type="nucleotide sequence ID" value="NZ_BAAAQD010000001.1"/>
</dbReference>
<dbReference type="Gene3D" id="1.10.260.40">
    <property type="entry name" value="lambda repressor-like DNA-binding domains"/>
    <property type="match status" value="1"/>
</dbReference>
<dbReference type="SMART" id="SM00530">
    <property type="entry name" value="HTH_XRE"/>
    <property type="match status" value="1"/>
</dbReference>
<reference evidence="2 3" key="1">
    <citation type="journal article" date="2019" name="Int. J. Syst. Evol. Microbiol.">
        <title>The Global Catalogue of Microorganisms (GCM) 10K type strain sequencing project: providing services to taxonomists for standard genome sequencing and annotation.</title>
        <authorList>
            <consortium name="The Broad Institute Genomics Platform"/>
            <consortium name="The Broad Institute Genome Sequencing Center for Infectious Disease"/>
            <person name="Wu L."/>
            <person name="Ma J."/>
        </authorList>
    </citation>
    <scope>NUCLEOTIDE SEQUENCE [LARGE SCALE GENOMIC DNA]</scope>
    <source>
        <strain evidence="2 3">JCM 15933</strain>
    </source>
</reference>
<dbReference type="SUPFAM" id="SSF48452">
    <property type="entry name" value="TPR-like"/>
    <property type="match status" value="2"/>
</dbReference>
<dbReference type="InterPro" id="IPR027417">
    <property type="entry name" value="P-loop_NTPase"/>
</dbReference>
<dbReference type="Pfam" id="PF13424">
    <property type="entry name" value="TPR_12"/>
    <property type="match status" value="3"/>
</dbReference>
<dbReference type="SMART" id="SM00028">
    <property type="entry name" value="TPR"/>
    <property type="match status" value="8"/>
</dbReference>
<comment type="caution">
    <text evidence="2">The sequence shown here is derived from an EMBL/GenBank/DDBJ whole genome shotgun (WGS) entry which is preliminary data.</text>
</comment>
<keyword evidence="3" id="KW-1185">Reference proteome</keyword>
<dbReference type="PRINTS" id="PR00364">
    <property type="entry name" value="DISEASERSIST"/>
</dbReference>
<dbReference type="Pfam" id="PF13560">
    <property type="entry name" value="HTH_31"/>
    <property type="match status" value="1"/>
</dbReference>
<protein>
    <recommendedName>
        <fullName evidence="1">HTH cro/C1-type domain-containing protein</fullName>
    </recommendedName>
</protein>
<dbReference type="PANTHER" id="PTHR47691">
    <property type="entry name" value="REGULATOR-RELATED"/>
    <property type="match status" value="1"/>
</dbReference>
<dbReference type="CDD" id="cd00093">
    <property type="entry name" value="HTH_XRE"/>
    <property type="match status" value="1"/>
</dbReference>
<dbReference type="InterPro" id="IPR001387">
    <property type="entry name" value="Cro/C1-type_HTH"/>
</dbReference>
<dbReference type="Gene3D" id="3.40.50.300">
    <property type="entry name" value="P-loop containing nucleotide triphosphate hydrolases"/>
    <property type="match status" value="1"/>
</dbReference>